<comment type="similarity">
    <text evidence="1">Belongs to the DprA/Smf family.</text>
</comment>
<accession>A0A6J6CZW7</accession>
<proteinExistence type="inferred from homology"/>
<sequence>MPILSDQELHHLTHSFQGDSYSSERAMDLVAAATISIVTEPGDRMAGALAKTLGRQALLQLLIDGFEPPRVLESLKKVRATDNLSEMFGDLQGTLADSRQRWLPRFSKQAVLSVLQRAKQLELSLLLDGDDFWPKGLDDLGESAPAVVFAQGNYKLLGQLDKGVSIVGSRACTEYGAKVTSKLVSELAFHKRLTVSGGAIGIDSHVHLQSLKNSLPTIAVMAGGLDRKYPSSNSSLFKSIARNGAVIAELSPGVAPSRWRFLQRNRLIAALTPITVVIEAGIRSGSIRTANNALELNRELFAVPGALTSPASSGTNSLIADGKAKALVDTKLITSAACEPARYQDGSALLIRAQDALRELRKATGEQIAKTAGLTQFELDLALDELKAKNQVSIVQDSLGSLHYALKYANRA</sequence>
<dbReference type="InterPro" id="IPR057666">
    <property type="entry name" value="DrpA_SLOG"/>
</dbReference>
<dbReference type="Gene3D" id="3.40.50.450">
    <property type="match status" value="1"/>
</dbReference>
<evidence type="ECO:0000313" key="3">
    <source>
        <dbReference type="EMBL" id="CAB4555218.1"/>
    </source>
</evidence>
<dbReference type="InterPro" id="IPR003488">
    <property type="entry name" value="DprA"/>
</dbReference>
<dbReference type="EMBL" id="CAEZTB010000056">
    <property type="protein sequence ID" value="CAB4555218.1"/>
    <property type="molecule type" value="Genomic_DNA"/>
</dbReference>
<feature type="domain" description="Smf/DprA SLOG" evidence="2">
    <location>
        <begin position="126"/>
        <end position="334"/>
    </location>
</feature>
<dbReference type="PANTHER" id="PTHR43022">
    <property type="entry name" value="PROTEIN SMF"/>
    <property type="match status" value="1"/>
</dbReference>
<protein>
    <submittedName>
        <fullName evidence="3">Unannotated protein</fullName>
    </submittedName>
</protein>
<dbReference type="GO" id="GO:0009294">
    <property type="term" value="P:DNA-mediated transformation"/>
    <property type="evidence" value="ECO:0007669"/>
    <property type="project" value="InterPro"/>
</dbReference>
<dbReference type="PANTHER" id="PTHR43022:SF1">
    <property type="entry name" value="PROTEIN SMF"/>
    <property type="match status" value="1"/>
</dbReference>
<organism evidence="3">
    <name type="scientific">freshwater metagenome</name>
    <dbReference type="NCBI Taxonomy" id="449393"/>
    <lineage>
        <taxon>unclassified sequences</taxon>
        <taxon>metagenomes</taxon>
        <taxon>ecological metagenomes</taxon>
    </lineage>
</organism>
<dbReference type="NCBIfam" id="TIGR00732">
    <property type="entry name" value="dprA"/>
    <property type="match status" value="1"/>
</dbReference>
<gene>
    <name evidence="3" type="ORF">UFOPK1581_00433</name>
</gene>
<evidence type="ECO:0000259" key="2">
    <source>
        <dbReference type="Pfam" id="PF02481"/>
    </source>
</evidence>
<dbReference type="Pfam" id="PF02481">
    <property type="entry name" value="DNA_processg_A"/>
    <property type="match status" value="1"/>
</dbReference>
<evidence type="ECO:0000256" key="1">
    <source>
        <dbReference type="ARBA" id="ARBA00006525"/>
    </source>
</evidence>
<dbReference type="SUPFAM" id="SSF102405">
    <property type="entry name" value="MCP/YpsA-like"/>
    <property type="match status" value="1"/>
</dbReference>
<dbReference type="AlphaFoldDB" id="A0A6J6CZW7"/>
<reference evidence="3" key="1">
    <citation type="submission" date="2020-05" db="EMBL/GenBank/DDBJ databases">
        <authorList>
            <person name="Chiriac C."/>
            <person name="Salcher M."/>
            <person name="Ghai R."/>
            <person name="Kavagutti S V."/>
        </authorList>
    </citation>
    <scope>NUCLEOTIDE SEQUENCE</scope>
</reference>
<name>A0A6J6CZW7_9ZZZZ</name>